<sequence length="142" mass="14650">MPRFHAGGGSGVAVVRVHAGVEDHRDGFGGLDGDRFVVVDDDLGEQCPVEHASFGGFGCGVEVSEVGEDAQDRVESVSGSVVEGVELVEPAGDCGEAGADAFLFGLEQVEADRVGVVGLEEFELLSFELVLLDGQGLPFVTG</sequence>
<keyword evidence="2" id="KW-1185">Reference proteome</keyword>
<evidence type="ECO:0000313" key="1">
    <source>
        <dbReference type="EMBL" id="UYG17620.1"/>
    </source>
</evidence>
<dbReference type="EMBL" id="CP107020">
    <property type="protein sequence ID" value="UYG17620.1"/>
    <property type="molecule type" value="Genomic_DNA"/>
</dbReference>
<evidence type="ECO:0000313" key="2">
    <source>
        <dbReference type="Proteomes" id="UP001164305"/>
    </source>
</evidence>
<protein>
    <submittedName>
        <fullName evidence="1">Uncharacterized protein</fullName>
    </submittedName>
</protein>
<accession>A0ABY6G330</accession>
<name>A0ABY6G330_9MICO</name>
<proteinExistence type="predicted"/>
<dbReference type="Proteomes" id="UP001164305">
    <property type="component" value="Chromosome"/>
</dbReference>
<dbReference type="RefSeq" id="WP_263594828.1">
    <property type="nucleotide sequence ID" value="NZ_CP107020.1"/>
</dbReference>
<gene>
    <name evidence="1" type="ORF">BRM3_04100</name>
</gene>
<reference evidence="1" key="1">
    <citation type="submission" date="2022-10" db="EMBL/GenBank/DDBJ databases">
        <title>Whole-Genome Sequencing of Brachybacterium huguangmaarense BRM-3, Isolated from Betula schmidtii.</title>
        <authorList>
            <person name="Haam D."/>
        </authorList>
    </citation>
    <scope>NUCLEOTIDE SEQUENCE</scope>
    <source>
        <strain evidence="1">BRM-3</strain>
    </source>
</reference>
<organism evidence="1 2">
    <name type="scientific">Brachybacterium huguangmaarense</name>
    <dbReference type="NCBI Taxonomy" id="1652028"/>
    <lineage>
        <taxon>Bacteria</taxon>
        <taxon>Bacillati</taxon>
        <taxon>Actinomycetota</taxon>
        <taxon>Actinomycetes</taxon>
        <taxon>Micrococcales</taxon>
        <taxon>Dermabacteraceae</taxon>
        <taxon>Brachybacterium</taxon>
    </lineage>
</organism>